<dbReference type="AlphaFoldDB" id="A0A4R5LX47"/>
<name>A0A4R5LX47_9BURK</name>
<dbReference type="EMBL" id="SMRP01000088">
    <property type="protein sequence ID" value="TDG16205.1"/>
    <property type="molecule type" value="Genomic_DNA"/>
</dbReference>
<dbReference type="OrthoDB" id="9176224at2"/>
<sequence>MSGATGGYTLTNDVESNLGTLTVAHAELATGASNFVSNAYTYELSDTLQHLEGAAPGIISGAMGGYTLIDDANSDLGTLTVANADLATGANNFSSNHYTYELSDTLLHLEGAASGIILGATGGYTLTDDANSDLGVLTVANAELAAGANNFVSGGYTYGLNDTLSDLENAATGIVSGATQGYTLTNAVESDLGTLTVANAELAKGASNFVSNAYTYELSDTLLHLEGATTGIISGATGGYTLTDDLESNLGTLTVAHAELATGANNFVSNAYTYELSDTLLHLEGAASGI</sequence>
<reference evidence="1 2" key="1">
    <citation type="submission" date="2019-03" db="EMBL/GenBank/DDBJ databases">
        <title>Paraburkholderia sp. 4M-K11, isolated from subtropical forest soil.</title>
        <authorList>
            <person name="Gao Z.-H."/>
            <person name="Qiu L.-H."/>
        </authorList>
    </citation>
    <scope>NUCLEOTIDE SEQUENCE [LARGE SCALE GENOMIC DNA]</scope>
    <source>
        <strain evidence="1 2">4M-K11</strain>
    </source>
</reference>
<dbReference type="Proteomes" id="UP000295722">
    <property type="component" value="Unassembled WGS sequence"/>
</dbReference>
<protein>
    <submittedName>
        <fullName evidence="1">Uncharacterized protein</fullName>
    </submittedName>
</protein>
<evidence type="ECO:0000313" key="1">
    <source>
        <dbReference type="EMBL" id="TDG16205.1"/>
    </source>
</evidence>
<proteinExistence type="predicted"/>
<keyword evidence="2" id="KW-1185">Reference proteome</keyword>
<comment type="caution">
    <text evidence="1">The sequence shown here is derived from an EMBL/GenBank/DDBJ whole genome shotgun (WGS) entry which is preliminary data.</text>
</comment>
<evidence type="ECO:0000313" key="2">
    <source>
        <dbReference type="Proteomes" id="UP000295722"/>
    </source>
</evidence>
<accession>A0A4R5LX47</accession>
<organism evidence="1 2">
    <name type="scientific">Paraburkholderia silviterrae</name>
    <dbReference type="NCBI Taxonomy" id="2528715"/>
    <lineage>
        <taxon>Bacteria</taxon>
        <taxon>Pseudomonadati</taxon>
        <taxon>Pseudomonadota</taxon>
        <taxon>Betaproteobacteria</taxon>
        <taxon>Burkholderiales</taxon>
        <taxon>Burkholderiaceae</taxon>
        <taxon>Paraburkholderia</taxon>
    </lineage>
</organism>
<feature type="non-terminal residue" evidence="1">
    <location>
        <position position="290"/>
    </location>
</feature>
<gene>
    <name evidence="1" type="ORF">EYW47_40650</name>
</gene>